<feature type="compositionally biased region" description="Polar residues" evidence="1">
    <location>
        <begin position="130"/>
        <end position="140"/>
    </location>
</feature>
<proteinExistence type="predicted"/>
<gene>
    <name evidence="2" type="ORF">NQ315_015533</name>
</gene>
<evidence type="ECO:0000313" key="3">
    <source>
        <dbReference type="Proteomes" id="UP001159042"/>
    </source>
</evidence>
<protein>
    <submittedName>
        <fullName evidence="2">Uncharacterized protein</fullName>
    </submittedName>
</protein>
<feature type="region of interest" description="Disordered" evidence="1">
    <location>
        <begin position="80"/>
        <end position="152"/>
    </location>
</feature>
<feature type="compositionally biased region" description="Low complexity" evidence="1">
    <location>
        <begin position="166"/>
        <end position="176"/>
    </location>
</feature>
<feature type="region of interest" description="Disordered" evidence="1">
    <location>
        <begin position="166"/>
        <end position="234"/>
    </location>
</feature>
<sequence length="269" mass="28058">MFIQLGGTSSNNNGGNTNAITNILSTIDLPGLLRGVNSFVKLVGAFCPPLSQVLDNVIQNVTSTAFRVFGSAILRGGGLGGGSGGGGQRVNVVLPTYPPDEEDEEDEDDSNDDISDSTSTDTFNAELLSRSGSESNTEKTQPVGLSRVDGSETTTALNLEDAFSSISDTTTSSDNTVEPLKSSKLYTSPADEDSNSIAKRHVRVPRDAGTDQEGAESAPEPADDLNVDDQDRNKRYLPFGGGVEGHADAHAAGGSGNFLFDIIRVSNAA</sequence>
<organism evidence="2 3">
    <name type="scientific">Exocentrus adspersus</name>
    <dbReference type="NCBI Taxonomy" id="1586481"/>
    <lineage>
        <taxon>Eukaryota</taxon>
        <taxon>Metazoa</taxon>
        <taxon>Ecdysozoa</taxon>
        <taxon>Arthropoda</taxon>
        <taxon>Hexapoda</taxon>
        <taxon>Insecta</taxon>
        <taxon>Pterygota</taxon>
        <taxon>Neoptera</taxon>
        <taxon>Endopterygota</taxon>
        <taxon>Coleoptera</taxon>
        <taxon>Polyphaga</taxon>
        <taxon>Cucujiformia</taxon>
        <taxon>Chrysomeloidea</taxon>
        <taxon>Cerambycidae</taxon>
        <taxon>Lamiinae</taxon>
        <taxon>Acanthocinini</taxon>
        <taxon>Exocentrus</taxon>
    </lineage>
</organism>
<dbReference type="EMBL" id="JANEYG010000048">
    <property type="protein sequence ID" value="KAJ8915918.1"/>
    <property type="molecule type" value="Genomic_DNA"/>
</dbReference>
<feature type="compositionally biased region" description="Acidic residues" evidence="1">
    <location>
        <begin position="99"/>
        <end position="115"/>
    </location>
</feature>
<dbReference type="Proteomes" id="UP001159042">
    <property type="component" value="Unassembled WGS sequence"/>
</dbReference>
<keyword evidence="3" id="KW-1185">Reference proteome</keyword>
<evidence type="ECO:0000313" key="2">
    <source>
        <dbReference type="EMBL" id="KAJ8915918.1"/>
    </source>
</evidence>
<name>A0AAV8VNM6_9CUCU</name>
<evidence type="ECO:0000256" key="1">
    <source>
        <dbReference type="SAM" id="MobiDB-lite"/>
    </source>
</evidence>
<comment type="caution">
    <text evidence="2">The sequence shown here is derived from an EMBL/GenBank/DDBJ whole genome shotgun (WGS) entry which is preliminary data.</text>
</comment>
<dbReference type="AlphaFoldDB" id="A0AAV8VNM6"/>
<accession>A0AAV8VNM6</accession>
<reference evidence="2 3" key="1">
    <citation type="journal article" date="2023" name="Insect Mol. Biol.">
        <title>Genome sequencing provides insights into the evolution of gene families encoding plant cell wall-degrading enzymes in longhorned beetles.</title>
        <authorList>
            <person name="Shin N.R."/>
            <person name="Okamura Y."/>
            <person name="Kirsch R."/>
            <person name="Pauchet Y."/>
        </authorList>
    </citation>
    <scope>NUCLEOTIDE SEQUENCE [LARGE SCALE GENOMIC DNA]</scope>
    <source>
        <strain evidence="2">EAD_L_NR</strain>
    </source>
</reference>